<evidence type="ECO:0000313" key="2">
    <source>
        <dbReference type="Proteomes" id="UP000002774"/>
    </source>
</evidence>
<evidence type="ECO:0000313" key="1">
    <source>
        <dbReference type="EMBL" id="EHQ27777.1"/>
    </source>
</evidence>
<dbReference type="PANTHER" id="PTHR48079:SF6">
    <property type="entry name" value="NAD(P)-BINDING DOMAIN-CONTAINING PROTEIN-RELATED"/>
    <property type="match status" value="1"/>
</dbReference>
<dbReference type="eggNOG" id="COG0451">
    <property type="taxonomic scope" value="Bacteria"/>
</dbReference>
<reference evidence="1" key="1">
    <citation type="submission" date="2011-09" db="EMBL/GenBank/DDBJ databases">
        <title>The permanent draft genome of Mucilaginibacter paludis DSM 18603.</title>
        <authorList>
            <consortium name="US DOE Joint Genome Institute (JGI-PGF)"/>
            <person name="Lucas S."/>
            <person name="Han J."/>
            <person name="Lapidus A."/>
            <person name="Bruce D."/>
            <person name="Goodwin L."/>
            <person name="Pitluck S."/>
            <person name="Peters L."/>
            <person name="Kyrpides N."/>
            <person name="Mavromatis K."/>
            <person name="Ivanova N."/>
            <person name="Mikhailova N."/>
            <person name="Held B."/>
            <person name="Detter J.C."/>
            <person name="Tapia R."/>
            <person name="Han C."/>
            <person name="Land M."/>
            <person name="Hauser L."/>
            <person name="Markowitz V."/>
            <person name="Cheng J.-F."/>
            <person name="Hugenholtz P."/>
            <person name="Woyke T."/>
            <person name="Wu D."/>
            <person name="Tindall B."/>
            <person name="Brambilla E."/>
            <person name="Klenk H.-P."/>
            <person name="Eisen J.A."/>
        </authorList>
    </citation>
    <scope>NUCLEOTIDE SEQUENCE [LARGE SCALE GENOMIC DNA]</scope>
    <source>
        <strain evidence="1">DSM 18603</strain>
    </source>
</reference>
<gene>
    <name evidence="1" type="ORF">Mucpa_3679</name>
</gene>
<dbReference type="Gene3D" id="3.40.50.720">
    <property type="entry name" value="NAD(P)-binding Rossmann-like Domain"/>
    <property type="match status" value="1"/>
</dbReference>
<dbReference type="Proteomes" id="UP000002774">
    <property type="component" value="Chromosome"/>
</dbReference>
<dbReference type="HOGENOM" id="CLU_007383_11_1_10"/>
<dbReference type="GO" id="GO:0004029">
    <property type="term" value="F:aldehyde dehydrogenase (NAD+) activity"/>
    <property type="evidence" value="ECO:0007669"/>
    <property type="project" value="TreeGrafter"/>
</dbReference>
<dbReference type="GO" id="GO:0005737">
    <property type="term" value="C:cytoplasm"/>
    <property type="evidence" value="ECO:0007669"/>
    <property type="project" value="TreeGrafter"/>
</dbReference>
<organism evidence="1 2">
    <name type="scientific">Mucilaginibacter paludis DSM 18603</name>
    <dbReference type="NCBI Taxonomy" id="714943"/>
    <lineage>
        <taxon>Bacteria</taxon>
        <taxon>Pseudomonadati</taxon>
        <taxon>Bacteroidota</taxon>
        <taxon>Sphingobacteriia</taxon>
        <taxon>Sphingobacteriales</taxon>
        <taxon>Sphingobacteriaceae</taxon>
        <taxon>Mucilaginibacter</taxon>
    </lineage>
</organism>
<proteinExistence type="predicted"/>
<dbReference type="EMBL" id="CM001403">
    <property type="protein sequence ID" value="EHQ27777.1"/>
    <property type="molecule type" value="Genomic_DNA"/>
</dbReference>
<dbReference type="InterPro" id="IPR051783">
    <property type="entry name" value="NAD(P)-dependent_oxidoreduct"/>
</dbReference>
<dbReference type="InterPro" id="IPR036291">
    <property type="entry name" value="NAD(P)-bd_dom_sf"/>
</dbReference>
<name>H1XZT5_9SPHI</name>
<sequence length="269" mass="29888">MDKNISILGCGWLGFPLAIQLVASGWRVKGSTTTIDKINLLSANEIDPYLVHLQEIKDSDTNLFLNSETLLFNVPPSLKKRSETEYLEQVANLVNFARSSPIKKVIFISSTSVYPELNKPIIDTDDVDENTVVFKSEKLFTQCSSFKTTVIRFAGLIGPGRHPSRFFAGKKNIPNGKAPVNLIHLDDCIAVIKTVLNAELTAPIYHAAAPSHPTRAAFYTAAAQQAGLPLPEFIDELAGWKMIDSVQLEKDLGYRFIYPDLIDSLNHWK</sequence>
<dbReference type="SUPFAM" id="SSF51735">
    <property type="entry name" value="NAD(P)-binding Rossmann-fold domains"/>
    <property type="match status" value="1"/>
</dbReference>
<dbReference type="PANTHER" id="PTHR48079">
    <property type="entry name" value="PROTEIN YEEZ"/>
    <property type="match status" value="1"/>
</dbReference>
<keyword evidence="2" id="KW-1185">Reference proteome</keyword>
<dbReference type="OrthoDB" id="751203at2"/>
<accession>H1XZT5</accession>
<protein>
    <submittedName>
        <fullName evidence="1">NAD-dependent epimerase/dehydratase</fullName>
    </submittedName>
</protein>
<dbReference type="AlphaFoldDB" id="H1XZT5"/>
<dbReference type="RefSeq" id="WP_008508361.1">
    <property type="nucleotide sequence ID" value="NZ_CM001403.1"/>
</dbReference>
<dbReference type="STRING" id="714943.Mucpa_3679"/>